<keyword evidence="2" id="KW-1185">Reference proteome</keyword>
<dbReference type="Pfam" id="PF14125">
    <property type="entry name" value="DUF4292"/>
    <property type="match status" value="1"/>
</dbReference>
<dbReference type="Proteomes" id="UP001597472">
    <property type="component" value="Unassembled WGS sequence"/>
</dbReference>
<reference evidence="2" key="1">
    <citation type="journal article" date="2019" name="Int. J. Syst. Evol. Microbiol.">
        <title>The Global Catalogue of Microorganisms (GCM) 10K type strain sequencing project: providing services to taxonomists for standard genome sequencing and annotation.</title>
        <authorList>
            <consortium name="The Broad Institute Genomics Platform"/>
            <consortium name="The Broad Institute Genome Sequencing Center for Infectious Disease"/>
            <person name="Wu L."/>
            <person name="Ma J."/>
        </authorList>
    </citation>
    <scope>NUCLEOTIDE SEQUENCE [LARGE SCALE GENOMIC DNA]</scope>
    <source>
        <strain evidence="2">KCTC 42587</strain>
    </source>
</reference>
<protein>
    <submittedName>
        <fullName evidence="1">DUF4292 domain-containing protein</fullName>
    </submittedName>
</protein>
<dbReference type="RefSeq" id="WP_376892797.1">
    <property type="nucleotide sequence ID" value="NZ_JBHULS010000002.1"/>
</dbReference>
<name>A0ABW5KSI4_9FLAO</name>
<evidence type="ECO:0000313" key="2">
    <source>
        <dbReference type="Proteomes" id="UP001597472"/>
    </source>
</evidence>
<dbReference type="Gene3D" id="2.50.20.10">
    <property type="entry name" value="Lipoprotein localisation LolA/LolB/LppX"/>
    <property type="match status" value="1"/>
</dbReference>
<proteinExistence type="predicted"/>
<dbReference type="EMBL" id="JBHULS010000002">
    <property type="protein sequence ID" value="MFD2551569.1"/>
    <property type="molecule type" value="Genomic_DNA"/>
</dbReference>
<evidence type="ECO:0000313" key="1">
    <source>
        <dbReference type="EMBL" id="MFD2551569.1"/>
    </source>
</evidence>
<comment type="caution">
    <text evidence="1">The sequence shown here is derived from an EMBL/GenBank/DDBJ whole genome shotgun (WGS) entry which is preliminary data.</text>
</comment>
<sequence>MTKTFRILWFSILLMLVVISCKPVVNLTAGKANLNLSKKEVLKVHNQATPKFKTMQAKVRVVYAAHNKEQTHTVTLRMETDKAIWINSALNLIRVLITPEKVQFYNKLDNTYFDGDFSYLSDLLGTELDFAKVQNLLLGNAIFDLDKQHFNMSVYNQAYLFQPKEHQALFELFYIVNPTHFKIDSQQLQQPKESRFLQVDYQNYQVIEKQSIPEQLKIIALDSDNETRIELGIKSVKVNEPVRFPFKIPSGFEKIDLK</sequence>
<dbReference type="PROSITE" id="PS51257">
    <property type="entry name" value="PROKAR_LIPOPROTEIN"/>
    <property type="match status" value="1"/>
</dbReference>
<dbReference type="InterPro" id="IPR025634">
    <property type="entry name" value="DUF4292"/>
</dbReference>
<organism evidence="1 2">
    <name type="scientific">Bizionia sediminis</name>
    <dbReference type="NCBI Taxonomy" id="1737064"/>
    <lineage>
        <taxon>Bacteria</taxon>
        <taxon>Pseudomonadati</taxon>
        <taxon>Bacteroidota</taxon>
        <taxon>Flavobacteriia</taxon>
        <taxon>Flavobacteriales</taxon>
        <taxon>Flavobacteriaceae</taxon>
        <taxon>Bizionia</taxon>
    </lineage>
</organism>
<accession>A0ABW5KSI4</accession>
<gene>
    <name evidence="1" type="ORF">ACFSQP_07045</name>
</gene>